<dbReference type="Gene3D" id="2.60.200.40">
    <property type="match status" value="1"/>
</dbReference>
<dbReference type="PANTHER" id="PTHR11255">
    <property type="entry name" value="DIACYLGLYCEROL KINASE"/>
    <property type="match status" value="1"/>
</dbReference>
<evidence type="ECO:0000256" key="3">
    <source>
        <dbReference type="ARBA" id="ARBA00022723"/>
    </source>
</evidence>
<dbReference type="SMART" id="SM00046">
    <property type="entry name" value="DAGKc"/>
    <property type="match status" value="1"/>
</dbReference>
<feature type="region of interest" description="Disordered" evidence="10">
    <location>
        <begin position="486"/>
        <end position="510"/>
    </location>
</feature>
<dbReference type="InterPro" id="IPR001206">
    <property type="entry name" value="Diacylglycerol_kinase_cat_dom"/>
</dbReference>
<evidence type="ECO:0000313" key="13">
    <source>
        <dbReference type="Proteomes" id="UP000095280"/>
    </source>
</evidence>
<dbReference type="AlphaFoldDB" id="A0A1I8GM90"/>
<keyword evidence="8 9" id="KW-0067">ATP-binding</keyword>
<keyword evidence="7" id="KW-0862">Zinc</keyword>
<evidence type="ECO:0000256" key="5">
    <source>
        <dbReference type="ARBA" id="ARBA00022741"/>
    </source>
</evidence>
<evidence type="ECO:0000256" key="1">
    <source>
        <dbReference type="ARBA" id="ARBA00009280"/>
    </source>
</evidence>
<accession>A0A1I8GM90</accession>
<dbReference type="Pfam" id="PF00130">
    <property type="entry name" value="C1_1"/>
    <property type="match status" value="1"/>
</dbReference>
<dbReference type="Proteomes" id="UP000095280">
    <property type="component" value="Unplaced"/>
</dbReference>
<keyword evidence="13" id="KW-1185">Reference proteome</keyword>
<dbReference type="PROSITE" id="PS50081">
    <property type="entry name" value="ZF_DAG_PE_2"/>
    <property type="match status" value="1"/>
</dbReference>
<dbReference type="SMART" id="SM00045">
    <property type="entry name" value="DAGKa"/>
    <property type="match status" value="1"/>
</dbReference>
<name>A0A1I8GM90_9PLAT</name>
<keyword evidence="2 9" id="KW-0808">Transferase</keyword>
<dbReference type="GO" id="GO:0005524">
    <property type="term" value="F:ATP binding"/>
    <property type="evidence" value="ECO:0007669"/>
    <property type="project" value="UniProtKB-KW"/>
</dbReference>
<dbReference type="SUPFAM" id="SSF111331">
    <property type="entry name" value="NAD kinase/diacylglycerol kinase-like"/>
    <property type="match status" value="1"/>
</dbReference>
<dbReference type="GO" id="GO:0007200">
    <property type="term" value="P:phospholipase C-activating G protein-coupled receptor signaling pathway"/>
    <property type="evidence" value="ECO:0007669"/>
    <property type="project" value="InterPro"/>
</dbReference>
<protein>
    <recommendedName>
        <fullName evidence="9">Diacylglycerol kinase</fullName>
        <shortName evidence="9">DAG kinase</shortName>
        <ecNumber evidence="9">2.7.1.107</ecNumber>
    </recommendedName>
</protein>
<dbReference type="WBParaSite" id="maker-uti_cns_0002477-snap-gene-0.18-mRNA-1">
    <property type="protein sequence ID" value="maker-uti_cns_0002477-snap-gene-0.18-mRNA-1"/>
    <property type="gene ID" value="maker-uti_cns_0002477-snap-gene-0.18"/>
</dbReference>
<evidence type="ECO:0000256" key="7">
    <source>
        <dbReference type="ARBA" id="ARBA00022833"/>
    </source>
</evidence>
<evidence type="ECO:0000256" key="8">
    <source>
        <dbReference type="ARBA" id="ARBA00022840"/>
    </source>
</evidence>
<dbReference type="InterPro" id="IPR037607">
    <property type="entry name" value="DGK"/>
</dbReference>
<comment type="catalytic activity">
    <reaction evidence="9">
        <text>a 1,2-diacyl-sn-glycerol + ATP = a 1,2-diacyl-sn-glycero-3-phosphate + ADP + H(+)</text>
        <dbReference type="Rhea" id="RHEA:10272"/>
        <dbReference type="ChEBI" id="CHEBI:15378"/>
        <dbReference type="ChEBI" id="CHEBI:17815"/>
        <dbReference type="ChEBI" id="CHEBI:30616"/>
        <dbReference type="ChEBI" id="CHEBI:58608"/>
        <dbReference type="ChEBI" id="CHEBI:456216"/>
        <dbReference type="EC" id="2.7.1.107"/>
    </reaction>
</comment>
<dbReference type="Gene3D" id="3.30.60.20">
    <property type="match status" value="1"/>
</dbReference>
<dbReference type="InterPro" id="IPR016064">
    <property type="entry name" value="NAD/diacylglycerol_kinase_sf"/>
</dbReference>
<evidence type="ECO:0000259" key="12">
    <source>
        <dbReference type="PROSITE" id="PS50146"/>
    </source>
</evidence>
<keyword evidence="6 9" id="KW-0418">Kinase</keyword>
<organism evidence="13 14">
    <name type="scientific">Macrostomum lignano</name>
    <dbReference type="NCBI Taxonomy" id="282301"/>
    <lineage>
        <taxon>Eukaryota</taxon>
        <taxon>Metazoa</taxon>
        <taxon>Spiralia</taxon>
        <taxon>Lophotrochozoa</taxon>
        <taxon>Platyhelminthes</taxon>
        <taxon>Rhabditophora</taxon>
        <taxon>Macrostomorpha</taxon>
        <taxon>Macrostomida</taxon>
        <taxon>Macrostomidae</taxon>
        <taxon>Macrostomum</taxon>
    </lineage>
</organism>
<evidence type="ECO:0000313" key="14">
    <source>
        <dbReference type="WBParaSite" id="maker-uti_cns_0002477-snap-gene-0.18-mRNA-1"/>
    </source>
</evidence>
<dbReference type="Gene3D" id="3.40.50.10330">
    <property type="entry name" value="Probable inorganic polyphosphate/atp-NAD kinase, domain 1"/>
    <property type="match status" value="1"/>
</dbReference>
<feature type="domain" description="Phorbol-ester/DAG-type" evidence="11">
    <location>
        <begin position="122"/>
        <end position="173"/>
    </location>
</feature>
<dbReference type="GO" id="GO:0004143">
    <property type="term" value="F:ATP-dependent diacylglycerol kinase activity"/>
    <property type="evidence" value="ECO:0007669"/>
    <property type="project" value="UniProtKB-EC"/>
</dbReference>
<dbReference type="PROSITE" id="PS50146">
    <property type="entry name" value="DAGK"/>
    <property type="match status" value="1"/>
</dbReference>
<feature type="domain" description="DAGKc" evidence="12">
    <location>
        <begin position="239"/>
        <end position="379"/>
    </location>
</feature>
<reference evidence="14" key="1">
    <citation type="submission" date="2016-11" db="UniProtKB">
        <authorList>
            <consortium name="WormBaseParasite"/>
        </authorList>
    </citation>
    <scope>IDENTIFICATION</scope>
</reference>
<evidence type="ECO:0000256" key="2">
    <source>
        <dbReference type="ARBA" id="ARBA00022679"/>
    </source>
</evidence>
<dbReference type="EC" id="2.7.1.107" evidence="9"/>
<dbReference type="Pfam" id="PF00781">
    <property type="entry name" value="DAGK_cat"/>
    <property type="match status" value="1"/>
</dbReference>
<dbReference type="InterPro" id="IPR002219">
    <property type="entry name" value="PKC_DAG/PE"/>
</dbReference>
<proteinExistence type="inferred from homology"/>
<dbReference type="GO" id="GO:0016020">
    <property type="term" value="C:membrane"/>
    <property type="evidence" value="ECO:0007669"/>
    <property type="project" value="TreeGrafter"/>
</dbReference>
<dbReference type="SUPFAM" id="SSF57889">
    <property type="entry name" value="Cysteine-rich domain"/>
    <property type="match status" value="1"/>
</dbReference>
<evidence type="ECO:0000256" key="4">
    <source>
        <dbReference type="ARBA" id="ARBA00022737"/>
    </source>
</evidence>
<keyword evidence="4" id="KW-0677">Repeat</keyword>
<evidence type="ECO:0000259" key="11">
    <source>
        <dbReference type="PROSITE" id="PS50081"/>
    </source>
</evidence>
<keyword evidence="5 9" id="KW-0547">Nucleotide-binding</keyword>
<evidence type="ECO:0000256" key="9">
    <source>
        <dbReference type="RuleBase" id="RU361128"/>
    </source>
</evidence>
<dbReference type="Pfam" id="PF00609">
    <property type="entry name" value="DAGK_acc"/>
    <property type="match status" value="1"/>
</dbReference>
<dbReference type="InterPro" id="IPR046349">
    <property type="entry name" value="C1-like_sf"/>
</dbReference>
<dbReference type="InterPro" id="IPR000756">
    <property type="entry name" value="Diacylglycerol_kin_accessory"/>
</dbReference>
<dbReference type="InterPro" id="IPR017438">
    <property type="entry name" value="ATP-NAD_kinase_N"/>
</dbReference>
<feature type="compositionally biased region" description="Low complexity" evidence="10">
    <location>
        <begin position="486"/>
        <end position="507"/>
    </location>
</feature>
<evidence type="ECO:0000256" key="10">
    <source>
        <dbReference type="SAM" id="MobiDB-lite"/>
    </source>
</evidence>
<dbReference type="PANTHER" id="PTHR11255:SF118">
    <property type="entry name" value="DIACYLGLYCEROL KINASE EPSILON"/>
    <property type="match status" value="1"/>
</dbReference>
<evidence type="ECO:0000256" key="6">
    <source>
        <dbReference type="ARBA" id="ARBA00022777"/>
    </source>
</evidence>
<sequence length="600" mass="64617">APHWAWQALYAAGLLLLTYLLIYLRKLRHRRLPDPSVPAPDDGAAPSNNGHRWRRIGHFDRPAYCGVSGGAAMLEGAVCQHCGLCVSDSELSVAVRAVPCKPVALIPSSSSPSSDADIEGTPHHWVEGNLPAYSMCCVCRDACGEAGRLCDLRCAWCQRCVHPDCAQLTANGAPSTREGGEANKISNADASQRRQLPRLCDFGRYADAVVPPHCVQLSKPTRRRQPSLLSMVRAPRLPAVWRPLIVLANRHSGGGEGDQVLQRFRAVLNPAQVLDLSEVPPKVALGWCRLVPKGVTARLLVCGGDGTVGWVLSAIEELGLSPPPPLAIFPLGTGNDLSRVLGWGPGSSADDLDSVDALLSDLANASVDRLDRWLVSVKPSRSMLLSRSKRLTMSNYFSLGVDALVALNFDSARRSLPALTGSRMINKLWYFGYGTRDLWERACRNLHRRLTVILDGRTLNLPELEGLVVLNIASWGSGCRPWGSSASPTVSDDSSSAKMSNPASSAAQPDAQLHFRPQSHGDGRFELMGLHSSFHMAQLQVGLAPAIRLGQGSNLQIVLRSGSVPVQVDGEPWLQGPCTFTVAHRGQAAVLRCATDKSQG</sequence>
<dbReference type="GO" id="GO:0046872">
    <property type="term" value="F:metal ion binding"/>
    <property type="evidence" value="ECO:0007669"/>
    <property type="project" value="UniProtKB-KW"/>
</dbReference>
<keyword evidence="3" id="KW-0479">Metal-binding</keyword>
<comment type="similarity">
    <text evidence="1 9">Belongs to the eukaryotic diacylglycerol kinase family.</text>
</comment>